<name>A0A0C2JR93_THEKT</name>
<comment type="caution">
    <text evidence="2">The sequence shown here is derived from an EMBL/GenBank/DDBJ whole genome shotgun (WGS) entry which is preliminary data.</text>
</comment>
<keyword evidence="3" id="KW-1185">Reference proteome</keyword>
<dbReference type="OrthoDB" id="8061556at2759"/>
<gene>
    <name evidence="2" type="ORF">RF11_10394</name>
</gene>
<organism evidence="2 3">
    <name type="scientific">Thelohanellus kitauei</name>
    <name type="common">Myxosporean</name>
    <dbReference type="NCBI Taxonomy" id="669202"/>
    <lineage>
        <taxon>Eukaryota</taxon>
        <taxon>Metazoa</taxon>
        <taxon>Cnidaria</taxon>
        <taxon>Myxozoa</taxon>
        <taxon>Myxosporea</taxon>
        <taxon>Bivalvulida</taxon>
        <taxon>Platysporina</taxon>
        <taxon>Myxobolidae</taxon>
        <taxon>Thelohanellus</taxon>
    </lineage>
</organism>
<protein>
    <submittedName>
        <fullName evidence="2">Uncharacterized protein</fullName>
    </submittedName>
</protein>
<feature type="transmembrane region" description="Helical" evidence="1">
    <location>
        <begin position="130"/>
        <end position="149"/>
    </location>
</feature>
<evidence type="ECO:0000256" key="1">
    <source>
        <dbReference type="SAM" id="Phobius"/>
    </source>
</evidence>
<keyword evidence="1" id="KW-1133">Transmembrane helix</keyword>
<dbReference type="EMBL" id="JWZT01001575">
    <property type="protein sequence ID" value="KII71918.1"/>
    <property type="molecule type" value="Genomic_DNA"/>
</dbReference>
<reference evidence="2 3" key="1">
    <citation type="journal article" date="2014" name="Genome Biol. Evol.">
        <title>The genome of the myxosporean Thelohanellus kitauei shows adaptations to nutrient acquisition within its fish host.</title>
        <authorList>
            <person name="Yang Y."/>
            <person name="Xiong J."/>
            <person name="Zhou Z."/>
            <person name="Huo F."/>
            <person name="Miao W."/>
            <person name="Ran C."/>
            <person name="Liu Y."/>
            <person name="Zhang J."/>
            <person name="Feng J."/>
            <person name="Wang M."/>
            <person name="Wang M."/>
            <person name="Wang L."/>
            <person name="Yao B."/>
        </authorList>
    </citation>
    <scope>NUCLEOTIDE SEQUENCE [LARGE SCALE GENOMIC DNA]</scope>
    <source>
        <strain evidence="2">Wuqing</strain>
    </source>
</reference>
<keyword evidence="1" id="KW-0472">Membrane</keyword>
<evidence type="ECO:0000313" key="2">
    <source>
        <dbReference type="EMBL" id="KII71918.1"/>
    </source>
</evidence>
<accession>A0A0C2JR93</accession>
<sequence>MSYLGYTKPIIAMCRIEDMENAIRIDECSITLKPTNNSHESFAIKGGITVPKKQKLQIRSLAKNRLRIHGATTNGHGPASNEVINVPLSNVYRCTKSVTGNDHECQYDGDTNFVKKDGTQITPKTEIKKFIEIVFFSLFPISLCLLFVCRKRLWTWLQTKYPHWVSYGTMGFCQKRSVNDVLKNGKPQRRDISDKARFWNIRNFDSQGYYGSFVCVHTIKSICSWKLSTQNLTLGDPGQIVQIDESVISRAMHNKDRTSPEILRP</sequence>
<proteinExistence type="predicted"/>
<evidence type="ECO:0000313" key="3">
    <source>
        <dbReference type="Proteomes" id="UP000031668"/>
    </source>
</evidence>
<keyword evidence="1" id="KW-0812">Transmembrane</keyword>
<dbReference type="Proteomes" id="UP000031668">
    <property type="component" value="Unassembled WGS sequence"/>
</dbReference>
<dbReference type="AlphaFoldDB" id="A0A0C2JR93"/>